<keyword evidence="5 6" id="KW-0472">Membrane</keyword>
<feature type="transmembrane region" description="Helical" evidence="6">
    <location>
        <begin position="169"/>
        <end position="190"/>
    </location>
</feature>
<feature type="transmembrane region" description="Helical" evidence="6">
    <location>
        <begin position="251"/>
        <end position="268"/>
    </location>
</feature>
<keyword evidence="8" id="KW-1185">Reference proteome</keyword>
<evidence type="ECO:0000256" key="1">
    <source>
        <dbReference type="ARBA" id="ARBA00004651"/>
    </source>
</evidence>
<gene>
    <name evidence="7" type="ORF">NFI88_15345</name>
</gene>
<feature type="transmembrane region" description="Helical" evidence="6">
    <location>
        <begin position="20"/>
        <end position="41"/>
    </location>
</feature>
<dbReference type="InterPro" id="IPR001851">
    <property type="entry name" value="ABC_transp_permease"/>
</dbReference>
<comment type="subcellular location">
    <subcellularLocation>
        <location evidence="1">Cell membrane</location>
        <topology evidence="1">Multi-pass membrane protein</topology>
    </subcellularLocation>
</comment>
<evidence type="ECO:0000256" key="6">
    <source>
        <dbReference type="SAM" id="Phobius"/>
    </source>
</evidence>
<feature type="transmembrane region" description="Helical" evidence="6">
    <location>
        <begin position="131"/>
        <end position="149"/>
    </location>
</feature>
<evidence type="ECO:0000256" key="3">
    <source>
        <dbReference type="ARBA" id="ARBA00022692"/>
    </source>
</evidence>
<feature type="transmembrane region" description="Helical" evidence="6">
    <location>
        <begin position="99"/>
        <end position="119"/>
    </location>
</feature>
<evidence type="ECO:0000313" key="8">
    <source>
        <dbReference type="Proteomes" id="UP001524547"/>
    </source>
</evidence>
<evidence type="ECO:0000256" key="5">
    <source>
        <dbReference type="ARBA" id="ARBA00023136"/>
    </source>
</evidence>
<keyword evidence="4 6" id="KW-1133">Transmembrane helix</keyword>
<evidence type="ECO:0000313" key="7">
    <source>
        <dbReference type="EMBL" id="MCQ8242209.1"/>
    </source>
</evidence>
<keyword evidence="3 6" id="KW-0812">Transmembrane</keyword>
<dbReference type="Proteomes" id="UP001524547">
    <property type="component" value="Unassembled WGS sequence"/>
</dbReference>
<proteinExistence type="predicted"/>
<dbReference type="Pfam" id="PF02653">
    <property type="entry name" value="BPD_transp_2"/>
    <property type="match status" value="1"/>
</dbReference>
<dbReference type="EMBL" id="JAMZEJ010000010">
    <property type="protein sequence ID" value="MCQ8242209.1"/>
    <property type="molecule type" value="Genomic_DNA"/>
</dbReference>
<reference evidence="7 8" key="1">
    <citation type="submission" date="2022-06" db="EMBL/GenBank/DDBJ databases">
        <title>Rhizosaccharibacter gen. nov. sp. nov. KSS12, endophytic bacteria isolated from sugarcane.</title>
        <authorList>
            <person name="Pitiwittayakul N."/>
        </authorList>
    </citation>
    <scope>NUCLEOTIDE SEQUENCE [LARGE SCALE GENOMIC DNA]</scope>
    <source>
        <strain evidence="7 8">KSS12</strain>
    </source>
</reference>
<accession>A0ABT1W0S7</accession>
<keyword evidence="2" id="KW-1003">Cell membrane</keyword>
<protein>
    <submittedName>
        <fullName evidence="7">ABC transporter permease</fullName>
    </submittedName>
</protein>
<evidence type="ECO:0000256" key="4">
    <source>
        <dbReference type="ARBA" id="ARBA00022989"/>
    </source>
</evidence>
<comment type="caution">
    <text evidence="7">The sequence shown here is derived from an EMBL/GenBank/DDBJ whole genome shotgun (WGS) entry which is preliminary data.</text>
</comment>
<organism evidence="7 8">
    <name type="scientific">Rhizosaccharibacter radicis</name>
    <dbReference type="NCBI Taxonomy" id="2782605"/>
    <lineage>
        <taxon>Bacteria</taxon>
        <taxon>Pseudomonadati</taxon>
        <taxon>Pseudomonadota</taxon>
        <taxon>Alphaproteobacteria</taxon>
        <taxon>Acetobacterales</taxon>
        <taxon>Acetobacteraceae</taxon>
        <taxon>Rhizosaccharibacter</taxon>
    </lineage>
</organism>
<evidence type="ECO:0000256" key="2">
    <source>
        <dbReference type="ARBA" id="ARBA00022475"/>
    </source>
</evidence>
<feature type="transmembrane region" description="Helical" evidence="6">
    <location>
        <begin position="275"/>
        <end position="295"/>
    </location>
</feature>
<feature type="transmembrane region" description="Helical" evidence="6">
    <location>
        <begin position="301"/>
        <end position="318"/>
    </location>
</feature>
<dbReference type="RefSeq" id="WP_422920967.1">
    <property type="nucleotide sequence ID" value="NZ_JAMZEJ010000010.1"/>
</dbReference>
<feature type="transmembrane region" description="Helical" evidence="6">
    <location>
        <begin position="62"/>
        <end position="87"/>
    </location>
</feature>
<dbReference type="CDD" id="cd06579">
    <property type="entry name" value="TM_PBP1_transp_AraH_like"/>
    <property type="match status" value="1"/>
</dbReference>
<feature type="transmembrane region" description="Helical" evidence="6">
    <location>
        <begin position="221"/>
        <end position="239"/>
    </location>
</feature>
<dbReference type="PANTHER" id="PTHR32196">
    <property type="entry name" value="ABC TRANSPORTER PERMEASE PROTEIN YPHD-RELATED-RELATED"/>
    <property type="match status" value="1"/>
</dbReference>
<name>A0ABT1W0S7_9PROT</name>
<sequence>MSSTTISGKPAVRRPLTPATARFLMIGMLMAIIVAIGALVADRFLRPANLANVFEQATDLALVALGQSLTVLTGGIDLSVGSLISLLSVLTSGLIDGNGAMVLPVCAGVILLGVLVGTLNGCGVVLLKIHPLIVTLGMGAVLQGVALLYTRSPVGGIPDGFDSIAYGRIGGLSVGGIAVLLIFVAVAVLLRRTATGRAIYAVGDDRHAATLLGLKVRRVTILVYAASGLFSALTAIYLVARFGSGQPYTGADYTLSSVTPVVVGGIVLSGGRGNVLGTLLGAYLLALLNNLLNFLHVPTQIQLVAEGLIIMAAVAVHVEREKRA</sequence>